<name>A0A2S3X4H2_PSEPU</name>
<accession>A0A2S3X4H2</accession>
<reference evidence="1 2" key="2">
    <citation type="submission" date="2018-03" db="EMBL/GenBank/DDBJ databases">
        <title>Draft genome of Pseudomonas putida strain KH-21-114.</title>
        <authorList>
            <person name="Yoshizawa S."/>
            <person name="Khan N.H."/>
            <person name="Nishimura M."/>
            <person name="Chiura H.X."/>
            <person name="Ogura Y."/>
            <person name="Hayashi T."/>
            <person name="Kogure K."/>
        </authorList>
    </citation>
    <scope>NUCLEOTIDE SEQUENCE [LARGE SCALE GENOMIC DNA]</scope>
    <source>
        <strain evidence="1 2">KH-21-114</strain>
    </source>
</reference>
<dbReference type="EMBL" id="MINH01000019">
    <property type="protein sequence ID" value="POG10472.1"/>
    <property type="molecule type" value="Genomic_DNA"/>
</dbReference>
<dbReference type="RefSeq" id="WP_103447245.1">
    <property type="nucleotide sequence ID" value="NZ_MINH01000019.1"/>
</dbReference>
<evidence type="ECO:0000313" key="2">
    <source>
        <dbReference type="Proteomes" id="UP000237230"/>
    </source>
</evidence>
<proteinExistence type="predicted"/>
<protein>
    <submittedName>
        <fullName evidence="1">Uncharacterized protein</fullName>
    </submittedName>
</protein>
<dbReference type="OrthoDB" id="9988424at2"/>
<organism evidence="1 2">
    <name type="scientific">Pseudomonas putida</name>
    <name type="common">Arthrobacter siderocapsulatus</name>
    <dbReference type="NCBI Taxonomy" id="303"/>
    <lineage>
        <taxon>Bacteria</taxon>
        <taxon>Pseudomonadati</taxon>
        <taxon>Pseudomonadota</taxon>
        <taxon>Gammaproteobacteria</taxon>
        <taxon>Pseudomonadales</taxon>
        <taxon>Pseudomonadaceae</taxon>
        <taxon>Pseudomonas</taxon>
    </lineage>
</organism>
<sequence length="63" mass="7220">MPDDEKLSFAEAMEHWVRTVDSLRARERAGTIARLEEIEKDRLMQAFLSSALGLHNSMKSEKS</sequence>
<reference evidence="1 2" key="1">
    <citation type="submission" date="2016-08" db="EMBL/GenBank/DDBJ databases">
        <authorList>
            <person name="Seilhamer J.J."/>
        </authorList>
    </citation>
    <scope>NUCLEOTIDE SEQUENCE [LARGE SCALE GENOMIC DNA]</scope>
    <source>
        <strain evidence="1 2">KH-21-114</strain>
    </source>
</reference>
<gene>
    <name evidence="1" type="ORF">BGP84_12325</name>
</gene>
<dbReference type="Proteomes" id="UP000237230">
    <property type="component" value="Unassembled WGS sequence"/>
</dbReference>
<dbReference type="AlphaFoldDB" id="A0A2S3X4H2"/>
<evidence type="ECO:0000313" key="1">
    <source>
        <dbReference type="EMBL" id="POG10472.1"/>
    </source>
</evidence>
<comment type="caution">
    <text evidence="1">The sequence shown here is derived from an EMBL/GenBank/DDBJ whole genome shotgun (WGS) entry which is preliminary data.</text>
</comment>